<keyword evidence="2" id="KW-0645">Protease</keyword>
<dbReference type="EMBL" id="FNKE01000001">
    <property type="protein sequence ID" value="SDQ09953.1"/>
    <property type="molecule type" value="Genomic_DNA"/>
</dbReference>
<evidence type="ECO:0000313" key="7">
    <source>
        <dbReference type="Proteomes" id="UP000182870"/>
    </source>
</evidence>
<dbReference type="InterPro" id="IPR000064">
    <property type="entry name" value="NLP_P60_dom"/>
</dbReference>
<evidence type="ECO:0000256" key="2">
    <source>
        <dbReference type="ARBA" id="ARBA00022670"/>
    </source>
</evidence>
<dbReference type="InterPro" id="IPR038263">
    <property type="entry name" value="Lytic_exo_TRD_sf"/>
</dbReference>
<dbReference type="Proteomes" id="UP000182870">
    <property type="component" value="Unassembled WGS sequence"/>
</dbReference>
<dbReference type="AlphaFoldDB" id="A0A1H0Y4B3"/>
<organism evidence="6 7">
    <name type="scientific">Streptococcus equinus</name>
    <name type="common">Streptococcus bovis</name>
    <dbReference type="NCBI Taxonomy" id="1335"/>
    <lineage>
        <taxon>Bacteria</taxon>
        <taxon>Bacillati</taxon>
        <taxon>Bacillota</taxon>
        <taxon>Bacilli</taxon>
        <taxon>Lactobacillales</taxon>
        <taxon>Streptococcaceae</taxon>
        <taxon>Streptococcus</taxon>
    </lineage>
</organism>
<keyword evidence="3 6" id="KW-0378">Hydrolase</keyword>
<accession>A0A1H0Y4B3</accession>
<evidence type="ECO:0000259" key="5">
    <source>
        <dbReference type="PROSITE" id="PS51935"/>
    </source>
</evidence>
<reference evidence="6 7" key="1">
    <citation type="submission" date="2016-10" db="EMBL/GenBank/DDBJ databases">
        <authorList>
            <person name="de Groot N.N."/>
        </authorList>
    </citation>
    <scope>NUCLEOTIDE SEQUENCE [LARGE SCALE GENOMIC DNA]</scope>
    <source>
        <strain evidence="6 7">Sb05</strain>
    </source>
</reference>
<dbReference type="Gene3D" id="2.40.50.670">
    <property type="match status" value="1"/>
</dbReference>
<sequence length="265" mass="29531">MSRIETSIAEMYNLQRIPVHYDMGDRYGNDADRDGLIEYDCSSAVSKALGISLSNNTESLKSNLPKIGYNCFYDGVDGTFDAVRGDVVIWGPRDGSSSLGAFGHVMIFVDGSNVIHCNYGSDGITVNDYNYLWQINGRPRETVFRENADAINQEPKPSGRKVYQVNAMEFVNGIWQVKCDYLCPVEFNWNDNGICVGDIDIVDKNGNLIADQECRVGSYFVFNPNKILSDNGGAYGTGGYYWRNFTFAEGGEAWLSTWDKNDLLG</sequence>
<evidence type="ECO:0000256" key="4">
    <source>
        <dbReference type="ARBA" id="ARBA00022807"/>
    </source>
</evidence>
<evidence type="ECO:0000313" key="6">
    <source>
        <dbReference type="EMBL" id="SDQ09953.1"/>
    </source>
</evidence>
<proteinExistence type="inferred from homology"/>
<dbReference type="OrthoDB" id="2195126at2"/>
<dbReference type="InterPro" id="IPR008044">
    <property type="entry name" value="Phage_lysin"/>
</dbReference>
<gene>
    <name evidence="6" type="ORF">SAMN05216392_0411</name>
</gene>
<dbReference type="PROSITE" id="PS51935">
    <property type="entry name" value="NLPC_P60"/>
    <property type="match status" value="1"/>
</dbReference>
<dbReference type="RefSeq" id="WP_081340982.1">
    <property type="nucleotide sequence ID" value="NZ_FNKE01000001.1"/>
</dbReference>
<evidence type="ECO:0000256" key="3">
    <source>
        <dbReference type="ARBA" id="ARBA00022801"/>
    </source>
</evidence>
<comment type="similarity">
    <text evidence="1">Belongs to the peptidase C40 family.</text>
</comment>
<dbReference type="SUPFAM" id="SSF54001">
    <property type="entry name" value="Cysteine proteinases"/>
    <property type="match status" value="1"/>
</dbReference>
<dbReference type="Pfam" id="PF05382">
    <property type="entry name" value="Amidase_5"/>
    <property type="match status" value="1"/>
</dbReference>
<dbReference type="GO" id="GO:0006508">
    <property type="term" value="P:proteolysis"/>
    <property type="evidence" value="ECO:0007669"/>
    <property type="project" value="UniProtKB-KW"/>
</dbReference>
<dbReference type="Pfam" id="PF16775">
    <property type="entry name" value="ZoocinA_TRD"/>
    <property type="match status" value="1"/>
</dbReference>
<evidence type="ECO:0000256" key="1">
    <source>
        <dbReference type="ARBA" id="ARBA00007074"/>
    </source>
</evidence>
<dbReference type="InterPro" id="IPR038765">
    <property type="entry name" value="Papain-like_cys_pep_sf"/>
</dbReference>
<dbReference type="GO" id="GO:0008234">
    <property type="term" value="F:cysteine-type peptidase activity"/>
    <property type="evidence" value="ECO:0007669"/>
    <property type="project" value="UniProtKB-KW"/>
</dbReference>
<protein>
    <submittedName>
        <fullName evidence="6">Peptidoglycan hydrolase</fullName>
    </submittedName>
</protein>
<name>A0A1H0Y4B3_STREI</name>
<keyword evidence="4" id="KW-0788">Thiol protease</keyword>
<dbReference type="Gene3D" id="3.90.1720.10">
    <property type="entry name" value="endopeptidase domain like (from Nostoc punctiforme)"/>
    <property type="match status" value="1"/>
</dbReference>
<feature type="domain" description="NlpC/P60" evidence="5">
    <location>
        <begin position="1"/>
        <end position="144"/>
    </location>
</feature>
<dbReference type="InterPro" id="IPR031898">
    <property type="entry name" value="ZoocinA_TRD"/>
</dbReference>